<dbReference type="Proteomes" id="UP001321741">
    <property type="component" value="Chromosome"/>
</dbReference>
<keyword evidence="2" id="KW-1185">Reference proteome</keyword>
<name>A0ABN6SNJ0_9LACO</name>
<evidence type="ECO:0000313" key="2">
    <source>
        <dbReference type="Proteomes" id="UP001321741"/>
    </source>
</evidence>
<sequence>MSKEFDQQLDDFFKNYQDRGMKKWQGFFLSDHTATMNRDNYQRSTVYSKKEAMTEAVISGMLLKAYANHLPVTVQLKEVDLEGNLQPNIVGFVQGYDMDGIIISGEVLKLDNINHVDFQ</sequence>
<evidence type="ECO:0000313" key="1">
    <source>
        <dbReference type="EMBL" id="BDR60786.1"/>
    </source>
</evidence>
<reference evidence="1 2" key="1">
    <citation type="journal article" date="2023" name="Microbiol. Spectr.">
        <title>Symbiosis of Carpenter Bees with Uncharacterized Lactic Acid Bacteria Showing NAD Auxotrophy.</title>
        <authorList>
            <person name="Kawasaki S."/>
            <person name="Ozawa K."/>
            <person name="Mori T."/>
            <person name="Yamamoto A."/>
            <person name="Ito M."/>
            <person name="Ohkuma M."/>
            <person name="Sakamoto M."/>
            <person name="Matsutani M."/>
        </authorList>
    </citation>
    <scope>NUCLEOTIDE SEQUENCE [LARGE SCALE GENOMIC DNA]</scope>
    <source>
        <strain evidence="1 2">Kim32-2</strain>
    </source>
</reference>
<dbReference type="EMBL" id="AP026803">
    <property type="protein sequence ID" value="BDR60786.1"/>
    <property type="molecule type" value="Genomic_DNA"/>
</dbReference>
<gene>
    <name evidence="1" type="ORF">KIM322_10470</name>
</gene>
<dbReference type="RefSeq" id="WP_317637034.1">
    <property type="nucleotide sequence ID" value="NZ_AP026803.1"/>
</dbReference>
<proteinExistence type="predicted"/>
<accession>A0ABN6SNJ0</accession>
<protein>
    <recommendedName>
        <fullName evidence="3">DNA-directed RNA polymerase beta subunit</fullName>
    </recommendedName>
</protein>
<evidence type="ECO:0008006" key="3">
    <source>
        <dbReference type="Google" id="ProtNLM"/>
    </source>
</evidence>
<organism evidence="1 2">
    <name type="scientific">Lactobacillus xylocopicola</name>
    <dbReference type="NCBI Taxonomy" id="2976676"/>
    <lineage>
        <taxon>Bacteria</taxon>
        <taxon>Bacillati</taxon>
        <taxon>Bacillota</taxon>
        <taxon>Bacilli</taxon>
        <taxon>Lactobacillales</taxon>
        <taxon>Lactobacillaceae</taxon>
        <taxon>Lactobacillus</taxon>
    </lineage>
</organism>